<reference evidence="1 2" key="1">
    <citation type="journal article" date="2012" name="J. Bacteriol.">
        <title>Genome Sequence of the Pattern-Forming Social Bacterium Paenibacillus dendritiformis C454 Chiral Morphotype.</title>
        <authorList>
            <person name="Sirota-Madi A."/>
            <person name="Olender T."/>
            <person name="Helman Y."/>
            <person name="Brainis I."/>
            <person name="Finkelshtein A."/>
            <person name="Roth D."/>
            <person name="Hagai E."/>
            <person name="Leshkowitz D."/>
            <person name="Brodsky L."/>
            <person name="Galatenko V."/>
            <person name="Nikolaev V."/>
            <person name="Gutnick D.L."/>
            <person name="Lancet D."/>
            <person name="Ben-Jacob E."/>
        </authorList>
    </citation>
    <scope>NUCLEOTIDE SEQUENCE [LARGE SCALE GENOMIC DNA]</scope>
    <source>
        <strain evidence="1 2">C454</strain>
    </source>
</reference>
<organism evidence="1 2">
    <name type="scientific">Paenibacillus dendritiformis C454</name>
    <dbReference type="NCBI Taxonomy" id="1131935"/>
    <lineage>
        <taxon>Bacteria</taxon>
        <taxon>Bacillati</taxon>
        <taxon>Bacillota</taxon>
        <taxon>Bacilli</taxon>
        <taxon>Bacillales</taxon>
        <taxon>Paenibacillaceae</taxon>
        <taxon>Paenibacillus</taxon>
    </lineage>
</organism>
<dbReference type="RefSeq" id="WP_006676531.1">
    <property type="nucleotide sequence ID" value="NZ_AHKH01000021.1"/>
</dbReference>
<comment type="caution">
    <text evidence="1">The sequence shown here is derived from an EMBL/GenBank/DDBJ whole genome shotgun (WGS) entry which is preliminary data.</text>
</comment>
<dbReference type="AlphaFoldDB" id="H3SES4"/>
<dbReference type="Proteomes" id="UP000003900">
    <property type="component" value="Unassembled WGS sequence"/>
</dbReference>
<keyword evidence="2" id="KW-1185">Reference proteome</keyword>
<evidence type="ECO:0000313" key="2">
    <source>
        <dbReference type="Proteomes" id="UP000003900"/>
    </source>
</evidence>
<accession>H3SES4</accession>
<sequence length="113" mass="12374">SCVDGIMSIRENEQFASCADGIELVRVQGMIRAEYLFTSHCVVPAQKNVFIYAFALQPRLAGFICVRKSNNCGLLFNVFCPGFSIIEERGAAGSVTVCSSRAGSIRLNQDEME</sequence>
<dbReference type="EMBL" id="AHKH01000021">
    <property type="protein sequence ID" value="EHQ62371.1"/>
    <property type="molecule type" value="Genomic_DNA"/>
</dbReference>
<protein>
    <submittedName>
        <fullName evidence="1">Uncharacterized protein</fullName>
    </submittedName>
</protein>
<feature type="non-terminal residue" evidence="1">
    <location>
        <position position="1"/>
    </location>
</feature>
<evidence type="ECO:0000313" key="1">
    <source>
        <dbReference type="EMBL" id="EHQ62371.1"/>
    </source>
</evidence>
<name>H3SES4_9BACL</name>
<gene>
    <name evidence="1" type="ORF">PDENDC454_10125</name>
</gene>
<proteinExistence type="predicted"/>